<accession>A0A6A3U2C2</accession>
<dbReference type="AlphaFoldDB" id="A0A6A3U2C2"/>
<dbReference type="EMBL" id="QXGE01000715">
    <property type="protein sequence ID" value="KAE9305259.1"/>
    <property type="molecule type" value="Genomic_DNA"/>
</dbReference>
<dbReference type="EMBL" id="QXFW01000618">
    <property type="protein sequence ID" value="KAE9007186.1"/>
    <property type="molecule type" value="Genomic_DNA"/>
</dbReference>
<dbReference type="Proteomes" id="UP000440732">
    <property type="component" value="Unassembled WGS sequence"/>
</dbReference>
<evidence type="ECO:0000313" key="3">
    <source>
        <dbReference type="EMBL" id="KAE9007186.1"/>
    </source>
</evidence>
<evidence type="ECO:0000313" key="2">
    <source>
        <dbReference type="EMBL" id="KAE8938498.1"/>
    </source>
</evidence>
<dbReference type="Proteomes" id="UP000440367">
    <property type="component" value="Unassembled WGS sequence"/>
</dbReference>
<dbReference type="EMBL" id="QXGA01000569">
    <property type="protein sequence ID" value="KAE9144052.1"/>
    <property type="molecule type" value="Genomic_DNA"/>
</dbReference>
<dbReference type="Proteomes" id="UP000433483">
    <property type="component" value="Unassembled WGS sequence"/>
</dbReference>
<dbReference type="EMBL" id="QXGD01000673">
    <property type="protein sequence ID" value="KAE9229198.1"/>
    <property type="molecule type" value="Genomic_DNA"/>
</dbReference>
<name>A0A6A3U2C2_9STRA</name>
<dbReference type="Proteomes" id="UP000437068">
    <property type="component" value="Unassembled WGS sequence"/>
</dbReference>
<evidence type="ECO:0000313" key="6">
    <source>
        <dbReference type="EMBL" id="KAE9211280.1"/>
    </source>
</evidence>
<evidence type="ECO:0000313" key="13">
    <source>
        <dbReference type="Proteomes" id="UP000440732"/>
    </source>
</evidence>
<evidence type="ECO:0000313" key="14">
    <source>
        <dbReference type="Proteomes" id="UP000441208"/>
    </source>
</evidence>
<comment type="caution">
    <text evidence="5">The sequence shown here is derived from an EMBL/GenBank/DDBJ whole genome shotgun (WGS) entry which is preliminary data.</text>
</comment>
<dbReference type="Proteomes" id="UP000460718">
    <property type="component" value="Unassembled WGS sequence"/>
</dbReference>
<keyword evidence="10" id="KW-1185">Reference proteome</keyword>
<evidence type="ECO:0000313" key="8">
    <source>
        <dbReference type="EMBL" id="KAE9305259.1"/>
    </source>
</evidence>
<evidence type="ECO:0000313" key="9">
    <source>
        <dbReference type="Proteomes" id="UP000429523"/>
    </source>
</evidence>
<reference evidence="9 10" key="1">
    <citation type="submission" date="2018-08" db="EMBL/GenBank/DDBJ databases">
        <title>Genomic investigation of the strawberry pathogen Phytophthora fragariae indicates pathogenicity is determined by transcriptional variation in three key races.</title>
        <authorList>
            <person name="Adams T.M."/>
            <person name="Armitage A.D."/>
            <person name="Sobczyk M.K."/>
            <person name="Bates H.J."/>
            <person name="Dunwell J.M."/>
            <person name="Nellist C.F."/>
            <person name="Harrison R.J."/>
        </authorList>
    </citation>
    <scope>NUCLEOTIDE SEQUENCE [LARGE SCALE GENOMIC DNA]</scope>
    <source>
        <strain evidence="8 11">A4</strain>
        <strain evidence="7 12">BC-1</strain>
        <strain evidence="6 10">NOV-27</strain>
        <strain evidence="5 13">NOV-5</strain>
        <strain evidence="4 14">NOV-71</strain>
        <strain evidence="2 9">NOV-9</strain>
        <strain evidence="3 15">SCRP245</strain>
    </source>
</reference>
<protein>
    <submittedName>
        <fullName evidence="5">Uncharacterized protein</fullName>
    </submittedName>
</protein>
<evidence type="ECO:0000313" key="5">
    <source>
        <dbReference type="EMBL" id="KAE9144052.1"/>
    </source>
</evidence>
<sequence length="71" mass="7885">MHIKPSRLTKSDGRKAATALQLRAQDRVERDAVHERALLGQHYSNKITSSDSEDDKKHKGFKIGSSGTPVK</sequence>
<dbReference type="Proteomes" id="UP000429523">
    <property type="component" value="Unassembled WGS sequence"/>
</dbReference>
<gene>
    <name evidence="8" type="ORF">PF001_g12675</name>
    <name evidence="7" type="ORF">PF002_g13370</name>
    <name evidence="6" type="ORF">PF005_g11069</name>
    <name evidence="5" type="ORF">PF006_g10974</name>
    <name evidence="4" type="ORF">PF007_g11496</name>
    <name evidence="2" type="ORF">PF009_g11638</name>
    <name evidence="3" type="ORF">PF011_g11235</name>
</gene>
<evidence type="ECO:0000313" key="15">
    <source>
        <dbReference type="Proteomes" id="UP000460718"/>
    </source>
</evidence>
<evidence type="ECO:0000313" key="4">
    <source>
        <dbReference type="EMBL" id="KAE9111409.1"/>
    </source>
</evidence>
<evidence type="ECO:0000313" key="10">
    <source>
        <dbReference type="Proteomes" id="UP000433483"/>
    </source>
</evidence>
<organism evidence="5 13">
    <name type="scientific">Phytophthora fragariae</name>
    <dbReference type="NCBI Taxonomy" id="53985"/>
    <lineage>
        <taxon>Eukaryota</taxon>
        <taxon>Sar</taxon>
        <taxon>Stramenopiles</taxon>
        <taxon>Oomycota</taxon>
        <taxon>Peronosporomycetes</taxon>
        <taxon>Peronosporales</taxon>
        <taxon>Peronosporaceae</taxon>
        <taxon>Phytophthora</taxon>
    </lineage>
</organism>
<dbReference type="Proteomes" id="UP000441208">
    <property type="component" value="Unassembled WGS sequence"/>
</dbReference>
<evidence type="ECO:0000313" key="12">
    <source>
        <dbReference type="Proteomes" id="UP000440367"/>
    </source>
</evidence>
<evidence type="ECO:0000313" key="7">
    <source>
        <dbReference type="EMBL" id="KAE9229198.1"/>
    </source>
</evidence>
<dbReference type="EMBL" id="QXGB01000542">
    <property type="protein sequence ID" value="KAE9211280.1"/>
    <property type="molecule type" value="Genomic_DNA"/>
</dbReference>
<feature type="region of interest" description="Disordered" evidence="1">
    <location>
        <begin position="1"/>
        <end position="71"/>
    </location>
</feature>
<evidence type="ECO:0000313" key="11">
    <source>
        <dbReference type="Proteomes" id="UP000437068"/>
    </source>
</evidence>
<proteinExistence type="predicted"/>
<dbReference type="EMBL" id="QXFZ01000577">
    <property type="protein sequence ID" value="KAE9111409.1"/>
    <property type="molecule type" value="Genomic_DNA"/>
</dbReference>
<feature type="compositionally biased region" description="Basic and acidic residues" evidence="1">
    <location>
        <begin position="24"/>
        <end position="37"/>
    </location>
</feature>
<evidence type="ECO:0000256" key="1">
    <source>
        <dbReference type="SAM" id="MobiDB-lite"/>
    </source>
</evidence>
<dbReference type="EMBL" id="QXGF01000555">
    <property type="protein sequence ID" value="KAE8938498.1"/>
    <property type="molecule type" value="Genomic_DNA"/>
</dbReference>